<feature type="compositionally biased region" description="Basic and acidic residues" evidence="2">
    <location>
        <begin position="271"/>
        <end position="289"/>
    </location>
</feature>
<feature type="compositionally biased region" description="Low complexity" evidence="2">
    <location>
        <begin position="738"/>
        <end position="747"/>
    </location>
</feature>
<gene>
    <name evidence="4" type="ORF">MANES_05G145700v8</name>
</gene>
<dbReference type="Gene3D" id="1.20.930.10">
    <property type="entry name" value="Conserved domain common to transcription factors TFIIS, elongin A, CRSP70"/>
    <property type="match status" value="1"/>
</dbReference>
<dbReference type="PANTHER" id="PTHR47292">
    <property type="entry name" value="TRANSCRIPTION ELONGATION FACTOR (TFIIS) FAMILY PROTEIN-RELATED"/>
    <property type="match status" value="1"/>
</dbReference>
<evidence type="ECO:0000256" key="2">
    <source>
        <dbReference type="SAM" id="MobiDB-lite"/>
    </source>
</evidence>
<feature type="region of interest" description="Disordered" evidence="2">
    <location>
        <begin position="188"/>
        <end position="443"/>
    </location>
</feature>
<feature type="compositionally biased region" description="Polar residues" evidence="2">
    <location>
        <begin position="313"/>
        <end position="323"/>
    </location>
</feature>
<dbReference type="STRING" id="3983.A0A2C9VW85"/>
<feature type="compositionally biased region" description="Basic and acidic residues" evidence="2">
    <location>
        <begin position="388"/>
        <end position="397"/>
    </location>
</feature>
<dbReference type="GO" id="GO:0005634">
    <property type="term" value="C:nucleus"/>
    <property type="evidence" value="ECO:0007669"/>
    <property type="project" value="UniProtKB-SubCell"/>
</dbReference>
<reference evidence="5" key="1">
    <citation type="journal article" date="2016" name="Nat. Biotechnol.">
        <title>Sequencing wild and cultivated cassava and related species reveals extensive interspecific hybridization and genetic diversity.</title>
        <authorList>
            <person name="Bredeson J.V."/>
            <person name="Lyons J.B."/>
            <person name="Prochnik S.E."/>
            <person name="Wu G.A."/>
            <person name="Ha C.M."/>
            <person name="Edsinger-Gonzales E."/>
            <person name="Grimwood J."/>
            <person name="Schmutz J."/>
            <person name="Rabbi I.Y."/>
            <person name="Egesi C."/>
            <person name="Nauluvula P."/>
            <person name="Lebot V."/>
            <person name="Ndunguru J."/>
            <person name="Mkamilo G."/>
            <person name="Bart R.S."/>
            <person name="Setter T.L."/>
            <person name="Gleadow R.M."/>
            <person name="Kulakow P."/>
            <person name="Ferguson M.E."/>
            <person name="Rounsley S."/>
            <person name="Rokhsar D.S."/>
        </authorList>
    </citation>
    <scope>NUCLEOTIDE SEQUENCE [LARGE SCALE GENOMIC DNA]</scope>
    <source>
        <strain evidence="5">cv. AM560-2</strain>
    </source>
</reference>
<feature type="compositionally biased region" description="Basic and acidic residues" evidence="2">
    <location>
        <begin position="424"/>
        <end position="443"/>
    </location>
</feature>
<dbReference type="Gramene" id="Manes.05G145700.1.v8.1">
    <property type="protein sequence ID" value="Manes.05G145700.1.v8.1.CDS.1"/>
    <property type="gene ID" value="Manes.05G145700.v8.1"/>
</dbReference>
<comment type="caution">
    <text evidence="4">The sequence shown here is derived from an EMBL/GenBank/DDBJ whole genome shotgun (WGS) entry which is preliminary data.</text>
</comment>
<dbReference type="InterPro" id="IPR017923">
    <property type="entry name" value="TFIIS_N"/>
</dbReference>
<dbReference type="Pfam" id="PF08711">
    <property type="entry name" value="Med26"/>
    <property type="match status" value="1"/>
</dbReference>
<feature type="region of interest" description="Disordered" evidence="2">
    <location>
        <begin position="684"/>
        <end position="723"/>
    </location>
</feature>
<dbReference type="AlphaFoldDB" id="A0A2C9VW85"/>
<evidence type="ECO:0000313" key="5">
    <source>
        <dbReference type="Proteomes" id="UP000091857"/>
    </source>
</evidence>
<accession>A0A2C9VW85</accession>
<dbReference type="OMA" id="ECLDVFV"/>
<feature type="compositionally biased region" description="Polar residues" evidence="2">
    <location>
        <begin position="290"/>
        <end position="306"/>
    </location>
</feature>
<feature type="region of interest" description="Disordered" evidence="2">
    <location>
        <begin position="729"/>
        <end position="748"/>
    </location>
</feature>
<proteinExistence type="predicted"/>
<feature type="region of interest" description="Disordered" evidence="2">
    <location>
        <begin position="626"/>
        <end position="656"/>
    </location>
</feature>
<feature type="region of interest" description="Disordered" evidence="2">
    <location>
        <begin position="474"/>
        <end position="499"/>
    </location>
</feature>
<dbReference type="PROSITE" id="PS51319">
    <property type="entry name" value="TFIIS_N"/>
    <property type="match status" value="1"/>
</dbReference>
<keyword evidence="1" id="KW-0539">Nucleus</keyword>
<name>A0A2C9VW85_MANES</name>
<protein>
    <recommendedName>
        <fullName evidence="3">TFIIS N-terminal domain-containing protein</fullName>
    </recommendedName>
</protein>
<dbReference type="Proteomes" id="UP000091857">
    <property type="component" value="Chromosome 5"/>
</dbReference>
<keyword evidence="5" id="KW-1185">Reference proteome</keyword>
<sequence length="996" mass="106721">MTLEDFFTLTEMKDGLTAPSRVHELVAVMQKEKDCVVKNIGDATRQWAAVASTITATENKECLDLFIQLGGLCFIDRWLKDAQRFGSDTADGFVEESITALLKALEKLQIDKERCVSSGIWFTINNLLDHSSSHVQDRARALFDSMKQGRVSDAIHHDVQSTGALCDAIVHTTENNKAEYAAVDVPLPKGNADVENNAAESARDENVPSRSPNCPQSERVENVQIQAHGNMDRPSDPLTASVMSNSVQESPQLKEISSRSNVEGTAATETHTSEIPKGQRSELELDASNKHGSFSDNSGVVASPSSMAEPGDSTPSAAVTSSKEMLAEPVYQNNVDAREGDSGPNNTAFVDAETSRSSPKAGTDDGALVFKSMAKDDCSPDNLQDSSNEDRRLEKTEYAGMADIGAVNDDQQHSSDGAEDLRDDSDFSKPERHTRSPDPIDRRRSDIEIEYGIVDALEVARQVAQQVEREVVDYREPSCSSSSEKIMGSGVGEPGSPDSINVKQDVVDVPLEEIPTGQNQPTDSYIAGDGRLISPNKVENEPENVTHESSQVTEVVPEPEVNTEKGLCDFDLNQEVCSDDMDRPVNPVLTPISVVSASRPTTASGCPSAPLQFEGFLGWKGSAATSAFRPASPRKTSDGDKNIETGGTSSNSKHRQDSLVIDLNVAEDGDGKVMDFISGRQIPVSSDLHSGESSLEVGPRRSERPDLDLNRISDDGDALPSGLRMEGQLFYPRNGHRSPSPASSSSSMQLRNFDLNDRPLFHNDSSDQGLHLGNQKASVFGGSKSGDPAISIMGTRVEVGSRVEAGRGDFVSLNPSLPNGKLLDPAIDANVARMGGFLGIPTVSYTHSPVLGYNGLTTGPGMSISSAMYGSGGSIPYMVDSRVAPVVPQILGSTSAVPPAYSQPSFMMSMTNGPPLSLNGAGPSRPSLDLNSGFAIEGGPGGLRQLFMTGQGRSMEEHLRGAVQPSSSGVGGKRREPEGGWEPYSLQYKHPQPPWR</sequence>
<dbReference type="OrthoDB" id="1595674at2759"/>
<feature type="compositionally biased region" description="Polar residues" evidence="2">
    <location>
        <begin position="258"/>
        <end position="270"/>
    </location>
</feature>
<feature type="compositionally biased region" description="Polar residues" evidence="2">
    <location>
        <begin position="684"/>
        <end position="693"/>
    </location>
</feature>
<feature type="compositionally biased region" description="Polar residues" evidence="2">
    <location>
        <begin position="241"/>
        <end position="251"/>
    </location>
</feature>
<feature type="region of interest" description="Disordered" evidence="2">
    <location>
        <begin position="954"/>
        <end position="996"/>
    </location>
</feature>
<organism evidence="4 5">
    <name type="scientific">Manihot esculenta</name>
    <name type="common">Cassava</name>
    <name type="synonym">Jatropha manihot</name>
    <dbReference type="NCBI Taxonomy" id="3983"/>
    <lineage>
        <taxon>Eukaryota</taxon>
        <taxon>Viridiplantae</taxon>
        <taxon>Streptophyta</taxon>
        <taxon>Embryophyta</taxon>
        <taxon>Tracheophyta</taxon>
        <taxon>Spermatophyta</taxon>
        <taxon>Magnoliopsida</taxon>
        <taxon>eudicotyledons</taxon>
        <taxon>Gunneridae</taxon>
        <taxon>Pentapetalae</taxon>
        <taxon>rosids</taxon>
        <taxon>fabids</taxon>
        <taxon>Malpighiales</taxon>
        <taxon>Euphorbiaceae</taxon>
        <taxon>Crotonoideae</taxon>
        <taxon>Manihoteae</taxon>
        <taxon>Manihot</taxon>
    </lineage>
</organism>
<feature type="domain" description="TFIIS N-terminal" evidence="3">
    <location>
        <begin position="80"/>
        <end position="153"/>
    </location>
</feature>
<dbReference type="InterPro" id="IPR035441">
    <property type="entry name" value="TFIIS/LEDGF_dom_sf"/>
</dbReference>
<comment type="subcellular location">
    <subcellularLocation>
        <location evidence="1">Nucleus</location>
    </subcellularLocation>
</comment>
<feature type="compositionally biased region" description="Basic and acidic residues" evidence="2">
    <location>
        <begin position="698"/>
        <end position="714"/>
    </location>
</feature>
<dbReference type="EMBL" id="CM004391">
    <property type="protein sequence ID" value="OAY50555.1"/>
    <property type="molecule type" value="Genomic_DNA"/>
</dbReference>
<evidence type="ECO:0000313" key="4">
    <source>
        <dbReference type="EMBL" id="OAY50555.1"/>
    </source>
</evidence>
<evidence type="ECO:0000256" key="1">
    <source>
        <dbReference type="PROSITE-ProRule" id="PRU00649"/>
    </source>
</evidence>
<dbReference type="PANTHER" id="PTHR47292:SF1">
    <property type="entry name" value="TRANSCRIPTION ELONGATION FACTOR (TFIIS) FAMILY PROTEIN"/>
    <property type="match status" value="1"/>
</dbReference>
<dbReference type="SUPFAM" id="SSF47676">
    <property type="entry name" value="Conserved domain common to transcription factors TFIIS, elongin A, CRSP70"/>
    <property type="match status" value="1"/>
</dbReference>
<evidence type="ECO:0000259" key="3">
    <source>
        <dbReference type="PROSITE" id="PS51319"/>
    </source>
</evidence>